<dbReference type="InterPro" id="IPR055444">
    <property type="entry name" value="ARM_ECM29"/>
</dbReference>
<dbReference type="GO" id="GO:0043248">
    <property type="term" value="P:proteasome assembly"/>
    <property type="evidence" value="ECO:0007669"/>
    <property type="project" value="InterPro"/>
</dbReference>
<dbReference type="GO" id="GO:0005737">
    <property type="term" value="C:cytoplasm"/>
    <property type="evidence" value="ECO:0007669"/>
    <property type="project" value="UniProtKB-SubCell"/>
</dbReference>
<dbReference type="PANTHER" id="PTHR23346:SF19">
    <property type="entry name" value="PROTEASOME ADAPTER AND SCAFFOLD PROTEIN ECM29"/>
    <property type="match status" value="1"/>
</dbReference>
<feature type="domain" description="Proteasome adapter and scaffold protein ECM29 HEAT-repeat" evidence="8">
    <location>
        <begin position="1293"/>
        <end position="1453"/>
    </location>
</feature>
<evidence type="ECO:0000256" key="2">
    <source>
        <dbReference type="ARBA" id="ARBA00022490"/>
    </source>
</evidence>
<dbReference type="GO" id="GO:0036503">
    <property type="term" value="P:ERAD pathway"/>
    <property type="evidence" value="ECO:0007669"/>
    <property type="project" value="TreeGrafter"/>
</dbReference>
<comment type="caution">
    <text evidence="9">The sequence shown here is derived from an EMBL/GenBank/DDBJ whole genome shotgun (WGS) entry which is preliminary data.</text>
</comment>
<keyword evidence="10" id="KW-1185">Reference proteome</keyword>
<evidence type="ECO:0000256" key="1">
    <source>
        <dbReference type="ARBA" id="ARBA00004496"/>
    </source>
</evidence>
<evidence type="ECO:0000259" key="7">
    <source>
        <dbReference type="Pfam" id="PF23702"/>
    </source>
</evidence>
<evidence type="ECO:0000259" key="6">
    <source>
        <dbReference type="Pfam" id="PF13001"/>
    </source>
</evidence>
<evidence type="ECO:0000256" key="3">
    <source>
        <dbReference type="ARBA" id="ARBA00022737"/>
    </source>
</evidence>
<dbReference type="InterPro" id="IPR011989">
    <property type="entry name" value="ARM-like"/>
</dbReference>
<accession>A0AAN8Z7R3</accession>
<evidence type="ECO:0000313" key="9">
    <source>
        <dbReference type="EMBL" id="KAK6925530.1"/>
    </source>
</evidence>
<protein>
    <submittedName>
        <fullName evidence="9">Proteasome component Ecm29</fullName>
    </submittedName>
</protein>
<dbReference type="GO" id="GO:0000502">
    <property type="term" value="C:proteasome complex"/>
    <property type="evidence" value="ECO:0007669"/>
    <property type="project" value="UniProtKB-KW"/>
</dbReference>
<proteinExistence type="predicted"/>
<reference evidence="9 10" key="1">
    <citation type="submission" date="2023-12" db="EMBL/GenBank/DDBJ databases">
        <title>A high-quality genome assembly for Dillenia turbinata (Dilleniales).</title>
        <authorList>
            <person name="Chanderbali A."/>
        </authorList>
    </citation>
    <scope>NUCLEOTIDE SEQUENCE [LARGE SCALE GENOMIC DNA]</scope>
    <source>
        <strain evidence="9">LSX21</strain>
        <tissue evidence="9">Leaf</tissue>
    </source>
</reference>
<dbReference type="Gene3D" id="1.25.10.10">
    <property type="entry name" value="Leucine-rich Repeat Variant"/>
    <property type="match status" value="3"/>
</dbReference>
<dbReference type="Proteomes" id="UP001370490">
    <property type="component" value="Unassembled WGS sequence"/>
</dbReference>
<dbReference type="GO" id="GO:0005634">
    <property type="term" value="C:nucleus"/>
    <property type="evidence" value="ECO:0007669"/>
    <property type="project" value="TreeGrafter"/>
</dbReference>
<organism evidence="9 10">
    <name type="scientific">Dillenia turbinata</name>
    <dbReference type="NCBI Taxonomy" id="194707"/>
    <lineage>
        <taxon>Eukaryota</taxon>
        <taxon>Viridiplantae</taxon>
        <taxon>Streptophyta</taxon>
        <taxon>Embryophyta</taxon>
        <taxon>Tracheophyta</taxon>
        <taxon>Spermatophyta</taxon>
        <taxon>Magnoliopsida</taxon>
        <taxon>eudicotyledons</taxon>
        <taxon>Gunneridae</taxon>
        <taxon>Pentapetalae</taxon>
        <taxon>Dilleniales</taxon>
        <taxon>Dilleniaceae</taxon>
        <taxon>Dillenia</taxon>
    </lineage>
</organism>
<dbReference type="InterPro" id="IPR016024">
    <property type="entry name" value="ARM-type_fold"/>
</dbReference>
<feature type="domain" description="ECM29 ARM-like repeats" evidence="7">
    <location>
        <begin position="675"/>
        <end position="793"/>
    </location>
</feature>
<dbReference type="EMBL" id="JBAMMX010000015">
    <property type="protein sequence ID" value="KAK6925530.1"/>
    <property type="molecule type" value="Genomic_DNA"/>
</dbReference>
<gene>
    <name evidence="9" type="ORF">RJ641_007249</name>
</gene>
<dbReference type="Pfam" id="PF24492">
    <property type="entry name" value="HEAT_ECM29"/>
    <property type="match status" value="1"/>
</dbReference>
<keyword evidence="4 9" id="KW-0647">Proteasome</keyword>
<name>A0AAN8Z7R3_9MAGN</name>
<evidence type="ECO:0000313" key="10">
    <source>
        <dbReference type="Proteomes" id="UP001370490"/>
    </source>
</evidence>
<dbReference type="Pfam" id="PF23702">
    <property type="entry name" value="ARM_ECM29"/>
    <property type="match status" value="1"/>
</dbReference>
<evidence type="ECO:0000259" key="8">
    <source>
        <dbReference type="Pfam" id="PF24492"/>
    </source>
</evidence>
<comment type="subcellular location">
    <subcellularLocation>
        <location evidence="1">Cytoplasm</location>
    </subcellularLocation>
</comment>
<sequence length="1865" mass="206139">MWIFLYVNFLFVSFVIQFQLQRLHSFQVGPFFLLNSIVVGLRKTTMAESSAASSTPSQRSDEEVEELLDRMLTRLALCDDSNLQPLLSKLIPFTISSLSSSSLAVRNKVIEILSHVNKRVKHQPEIGLPMLELWNMYTETTATSMVKNFCIVYVDMGFERMQLEEKEKIAPTLLASISELPSQHQVIILRMVVKVIGECHSRGVVDEVAMKYRSINGAPDRKLFLEFCLHTMLYHPAPLGGGCPGGLSVSQVDRITGKQPLKSDLLLLRKLGILNVIEVMDLAAELVYPLYLAASADCQEPVSKRGEELLKKKAFSANLDDPDLINRLLVLFNGTVGVETIAPESRISPGNSALRAKLMSTFCHSITAANSFPSTLQCIFGCIYGNETTSRLKQLGMEFTVWVFKHARPDQLKLMGPVILNGILNYLDSDMYKEPVAIARDTKTFAFQAIGLLSQRLPHLFRDKIDMAVRLFHALKEESQFLHLVIQDATNSLAIAYKVAPLTVLKDLEIILLKDSQAEQGEVRFCAVRWATTLFDLQHCPSRFICMLGAADPKLDIREMALEGLLLGKDIGGNIRETSNFKYPNLGEMLDYIFKQQPKLSDSTEVREQKLLFPTKMYLAMISFLLRCFEAELGGNHLIGRETDFRCSVERLCLLLEHAMAFEGSNELHANASKALITIGSHFVEVITLRYARKISWLMQLLGHVDVETRESAARLLGIASTALPSSLSDLISQLVLTSSGTQKQRFETQHGALCALGYVTANCVSKVSEIVLQSSLQCLTNIVNSENSEQASTALQALGHIGLCVPLPPLSFDSGPGNFLRERLLKLLSGDDIKAIQKIAIALGHLCFNETSSSNLNIALDLIFSLCRSKVEDVLFAAGEALSFLWGGVLVTADVILKTNYTSLSMISNILTGESASPVLKENVDAESVASGDSRTMIREAITRKLFDVLLYSNRKEERCSGTVWLLSLTLYCGHHPSVQKILPEIQEAFSHLLGDHNELTQELASQGMTIVYEMGDASMKKNLVNALVSTLTNSGKRKRAVKLVEESEVFQEGTIGEGLNGGKLSTYKELCSLANEMGQPDLIYKFMDLANYQASLNSKRGAAFGFAKIAKQAGNALQPHLRVLIPRLVRYLYDPDKNDAMAHIWKSLVSDSKSTIDEHLDLIIDDLLIQSGSRLWRSREASCLALADILQGRKFNEIGKHLKRIWMAAFRAMDDIKETVRISGEKLCRAITTLTNRLCDISLTEVSEASQAMGMVLPFLLTEGIMSKVDKIRQASIQVVMKLAKGAGITIRPHLSDLVCCMLESLSSLEDQGLNYIELHANNAGIQTEKLENLRISIAKGSPMWETLDQCIEVVDVETLNVLIPRLAQLVRSGVGLNTRVGIANFISLLVQKVGPEVRPFTGMLLRILFPVVLEDKSGAVKRAYASACALILKHATPSQAQQLLEDTVALHVGDRNSQVSCAVLLKSYLSMAPDVMGGYHAAFIPCVFVARFEDDKYVSGLYEEIWEESTSGERLTLQLYSSEIVSLANEGITSSSWASKKRSALAICRLSEVLGEMLSSSHDVLLKSLMKELPGRLWEGKDVLLDAIAALCKSCHEAIVAHDSSTTNAILNLIMSACKKKMKKYREAAFSCLEQVIKAFGSSEFFNLVSPFLFEMCKSAAPVKSSQEALRSDGVKTDSDEVEDVPAPHDKVFNCITSCIHVANLSDIFEQQQNLVHAFLTFLSSGFSWSVQIAAFSAIKELCGRCHEILNKCKDSALQTKLPSLTNQLFHSVSPKVIECIGNVKIAQFHVAASECLLEMANLYRNFSSIPSEATVSFKGDLLHQYEVEKNAEAKSLLKKCIDILEDQENRNAKASSGSLTA</sequence>
<feature type="chain" id="PRO_5042968301" evidence="5">
    <location>
        <begin position="26"/>
        <end position="1865"/>
    </location>
</feature>
<dbReference type="PANTHER" id="PTHR23346">
    <property type="entry name" value="TRANSLATIONAL ACTIVATOR GCN1-RELATED"/>
    <property type="match status" value="1"/>
</dbReference>
<keyword evidence="3" id="KW-0677">Repeat</keyword>
<dbReference type="Pfam" id="PF23731">
    <property type="entry name" value="ARM_ECM29_C"/>
    <property type="match status" value="1"/>
</dbReference>
<dbReference type="Pfam" id="PF13001">
    <property type="entry name" value="ECM29_N"/>
    <property type="match status" value="1"/>
</dbReference>
<feature type="signal peptide" evidence="5">
    <location>
        <begin position="1"/>
        <end position="25"/>
    </location>
</feature>
<dbReference type="SUPFAM" id="SSF48371">
    <property type="entry name" value="ARM repeat"/>
    <property type="match status" value="2"/>
</dbReference>
<dbReference type="InterPro" id="IPR055443">
    <property type="entry name" value="HEAT_ECM29"/>
</dbReference>
<dbReference type="GO" id="GO:0060090">
    <property type="term" value="F:molecular adaptor activity"/>
    <property type="evidence" value="ECO:0007669"/>
    <property type="project" value="InterPro"/>
</dbReference>
<keyword evidence="5" id="KW-0732">Signal</keyword>
<evidence type="ECO:0000256" key="5">
    <source>
        <dbReference type="SAM" id="SignalP"/>
    </source>
</evidence>
<feature type="domain" description="Proteasome component Ecm29 N-terminal" evidence="6">
    <location>
        <begin position="68"/>
        <end position="549"/>
    </location>
</feature>
<dbReference type="InterPro" id="IPR024372">
    <property type="entry name" value="Ecm29_N"/>
</dbReference>
<evidence type="ECO:0000256" key="4">
    <source>
        <dbReference type="ARBA" id="ARBA00022942"/>
    </source>
</evidence>
<keyword evidence="2" id="KW-0963">Cytoplasm</keyword>